<sequence>MTWLWANIGLVWQLTLAHIGLSIVPILLGLLASLPLGLLAHRVRPSRGILLALATIAFTIPSLPLFIALPAVLGTGFTSPINVMVGLSLYALALMLRSSADAFDSIDDDVRLSARGMGFSGWQMFWRLELPLAGPVLLAGLRVVSATTVSLVTVGSLVGVTSLGYLFINGFQRNIAAEVVSGIVATLLVAVVFDLVIVACGRALMPWRVRTR</sequence>
<comment type="subcellular location">
    <subcellularLocation>
        <location evidence="6">Cell membrane</location>
        <topology evidence="6">Multi-pass membrane protein</topology>
    </subcellularLocation>
    <subcellularLocation>
        <location evidence="1">Membrane</location>
        <topology evidence="1">Multi-pass membrane protein</topology>
    </subcellularLocation>
</comment>
<keyword evidence="2 6" id="KW-0813">Transport</keyword>
<dbReference type="GO" id="GO:0031460">
    <property type="term" value="P:glycine betaine transport"/>
    <property type="evidence" value="ECO:0007669"/>
    <property type="project" value="TreeGrafter"/>
</dbReference>
<keyword evidence="3 6" id="KW-0812">Transmembrane</keyword>
<feature type="transmembrane region" description="Helical" evidence="6">
    <location>
        <begin position="79"/>
        <end position="96"/>
    </location>
</feature>
<reference evidence="8 9" key="1">
    <citation type="journal article" date="2016" name="J. Biotechnol.">
        <title>First complete genome sequence of a species in the genus Microterricola, an extremophilic cold active enzyme producing bacterial strain ERGS5:02 isolated from Sikkim Himalaya.</title>
        <authorList>
            <person name="Himanshu"/>
            <person name="Swarnkar M.K."/>
            <person name="Singh D."/>
            <person name="Kumar R."/>
        </authorList>
    </citation>
    <scope>NUCLEOTIDE SEQUENCE [LARGE SCALE GENOMIC DNA]</scope>
    <source>
        <strain evidence="8 9">ERGS5:02</strain>
    </source>
</reference>
<keyword evidence="4 6" id="KW-1133">Transmembrane helix</keyword>
<dbReference type="PANTHER" id="PTHR30177:SF4">
    <property type="entry name" value="OSMOPROTECTANT IMPORT PERMEASE PROTEIN OSMW"/>
    <property type="match status" value="1"/>
</dbReference>
<dbReference type="GO" id="GO:0055085">
    <property type="term" value="P:transmembrane transport"/>
    <property type="evidence" value="ECO:0007669"/>
    <property type="project" value="InterPro"/>
</dbReference>
<organism evidence="8 9">
    <name type="scientific">Microterricola viridarii</name>
    <dbReference type="NCBI Taxonomy" id="412690"/>
    <lineage>
        <taxon>Bacteria</taxon>
        <taxon>Bacillati</taxon>
        <taxon>Actinomycetota</taxon>
        <taxon>Actinomycetes</taxon>
        <taxon>Micrococcales</taxon>
        <taxon>Microbacteriaceae</taxon>
        <taxon>Microterricola</taxon>
    </lineage>
</organism>
<dbReference type="RefSeq" id="WP_067227396.1">
    <property type="nucleotide sequence ID" value="NZ_CP014145.1"/>
</dbReference>
<dbReference type="SUPFAM" id="SSF161098">
    <property type="entry name" value="MetI-like"/>
    <property type="match status" value="1"/>
</dbReference>
<dbReference type="Pfam" id="PF00528">
    <property type="entry name" value="BPD_transp_1"/>
    <property type="match status" value="1"/>
</dbReference>
<feature type="transmembrane region" description="Helical" evidence="6">
    <location>
        <begin position="143"/>
        <end position="168"/>
    </location>
</feature>
<reference evidence="9" key="2">
    <citation type="submission" date="2016-01" db="EMBL/GenBank/DDBJ databases">
        <title>First complete genome sequence of a species in the genus Microterricola, an extremophilic cold active enzyme producing strain ERGS5:02 isolated from Sikkim Himalaya.</title>
        <authorList>
            <person name="Kumar R."/>
            <person name="Singh D."/>
            <person name="Swarnkar M.K."/>
        </authorList>
    </citation>
    <scope>NUCLEOTIDE SEQUENCE [LARGE SCALE GENOMIC DNA]</scope>
    <source>
        <strain evidence="9">ERGS5:02</strain>
    </source>
</reference>
<comment type="similarity">
    <text evidence="6">Belongs to the binding-protein-dependent transport system permease family.</text>
</comment>
<evidence type="ECO:0000259" key="7">
    <source>
        <dbReference type="PROSITE" id="PS50928"/>
    </source>
</evidence>
<gene>
    <name evidence="8" type="ORF">AWU67_07275</name>
</gene>
<evidence type="ECO:0000256" key="2">
    <source>
        <dbReference type="ARBA" id="ARBA00022448"/>
    </source>
</evidence>
<feature type="transmembrane region" description="Helical" evidence="6">
    <location>
        <begin position="180"/>
        <end position="204"/>
    </location>
</feature>
<dbReference type="GO" id="GO:0005886">
    <property type="term" value="C:plasma membrane"/>
    <property type="evidence" value="ECO:0007669"/>
    <property type="project" value="UniProtKB-SubCell"/>
</dbReference>
<evidence type="ECO:0000256" key="4">
    <source>
        <dbReference type="ARBA" id="ARBA00022989"/>
    </source>
</evidence>
<keyword evidence="5 6" id="KW-0472">Membrane</keyword>
<dbReference type="PANTHER" id="PTHR30177">
    <property type="entry name" value="GLYCINE BETAINE/L-PROLINE TRANSPORT SYSTEM PERMEASE PROTEIN PROW"/>
    <property type="match status" value="1"/>
</dbReference>
<evidence type="ECO:0000256" key="5">
    <source>
        <dbReference type="ARBA" id="ARBA00023136"/>
    </source>
</evidence>
<keyword evidence="9" id="KW-1185">Reference proteome</keyword>
<evidence type="ECO:0000313" key="9">
    <source>
        <dbReference type="Proteomes" id="UP000058305"/>
    </source>
</evidence>
<evidence type="ECO:0000256" key="6">
    <source>
        <dbReference type="RuleBase" id="RU363032"/>
    </source>
</evidence>
<evidence type="ECO:0000256" key="3">
    <source>
        <dbReference type="ARBA" id="ARBA00022692"/>
    </source>
</evidence>
<feature type="domain" description="ABC transmembrane type-1" evidence="7">
    <location>
        <begin position="15"/>
        <end position="197"/>
    </location>
</feature>
<feature type="transmembrane region" description="Helical" evidence="6">
    <location>
        <begin position="50"/>
        <end position="73"/>
    </location>
</feature>
<dbReference type="OrthoDB" id="3233284at2"/>
<dbReference type="AlphaFoldDB" id="A0A109QYQ8"/>
<protein>
    <submittedName>
        <fullName evidence="8">ABC transporter permease</fullName>
    </submittedName>
</protein>
<dbReference type="InterPro" id="IPR035906">
    <property type="entry name" value="MetI-like_sf"/>
</dbReference>
<dbReference type="Gene3D" id="1.10.3720.10">
    <property type="entry name" value="MetI-like"/>
    <property type="match status" value="1"/>
</dbReference>
<proteinExistence type="inferred from homology"/>
<name>A0A109QYQ8_9MICO</name>
<dbReference type="KEGG" id="mvd:AWU67_07275"/>
<dbReference type="InterPro" id="IPR051204">
    <property type="entry name" value="ABC_transp_perm/SBD"/>
</dbReference>
<dbReference type="InterPro" id="IPR000515">
    <property type="entry name" value="MetI-like"/>
</dbReference>
<dbReference type="EMBL" id="CP014145">
    <property type="protein sequence ID" value="AMB58695.1"/>
    <property type="molecule type" value="Genomic_DNA"/>
</dbReference>
<accession>A0A109QYQ8</accession>
<dbReference type="Proteomes" id="UP000058305">
    <property type="component" value="Chromosome"/>
</dbReference>
<dbReference type="PROSITE" id="PS50928">
    <property type="entry name" value="ABC_TM1"/>
    <property type="match status" value="1"/>
</dbReference>
<evidence type="ECO:0000313" key="8">
    <source>
        <dbReference type="EMBL" id="AMB58695.1"/>
    </source>
</evidence>
<feature type="transmembrane region" description="Helical" evidence="6">
    <location>
        <begin position="12"/>
        <end position="38"/>
    </location>
</feature>
<dbReference type="CDD" id="cd06261">
    <property type="entry name" value="TM_PBP2"/>
    <property type="match status" value="1"/>
</dbReference>
<evidence type="ECO:0000256" key="1">
    <source>
        <dbReference type="ARBA" id="ARBA00004141"/>
    </source>
</evidence>